<dbReference type="GO" id="GO:0003678">
    <property type="term" value="F:DNA helicase activity"/>
    <property type="evidence" value="ECO:0007669"/>
    <property type="project" value="UniProtKB-EC"/>
</dbReference>
<feature type="compositionally biased region" description="Basic and acidic residues" evidence="5">
    <location>
        <begin position="8"/>
        <end position="26"/>
    </location>
</feature>
<feature type="region of interest" description="Disordered" evidence="5">
    <location>
        <begin position="803"/>
        <end position="837"/>
    </location>
</feature>
<dbReference type="InterPro" id="IPR049730">
    <property type="entry name" value="SNF2/RAD54-like_C"/>
</dbReference>
<reference evidence="9" key="1">
    <citation type="submission" date="2023-01" db="EMBL/GenBank/DDBJ databases">
        <title>Genome assembly of the deep-sea coral Lophelia pertusa.</title>
        <authorList>
            <person name="Herrera S."/>
            <person name="Cordes E."/>
        </authorList>
    </citation>
    <scope>NUCLEOTIDE SEQUENCE</scope>
    <source>
        <strain evidence="9">USNM1676648</strain>
        <tissue evidence="9">Polyp</tissue>
    </source>
</reference>
<evidence type="ECO:0000313" key="10">
    <source>
        <dbReference type="Proteomes" id="UP001163046"/>
    </source>
</evidence>
<dbReference type="PROSITE" id="PS51467">
    <property type="entry name" value="HARP"/>
    <property type="match status" value="1"/>
</dbReference>
<name>A0A9W9YXD2_9CNID</name>
<evidence type="ECO:0000256" key="4">
    <source>
        <dbReference type="PROSITE-ProRule" id="PRU00800"/>
    </source>
</evidence>
<feature type="compositionally biased region" description="Low complexity" evidence="5">
    <location>
        <begin position="871"/>
        <end position="880"/>
    </location>
</feature>
<accession>A0A9W9YXD2</accession>
<feature type="domain" description="Helicase C-terminal" evidence="7">
    <location>
        <begin position="596"/>
        <end position="752"/>
    </location>
</feature>
<dbReference type="Gene3D" id="3.40.50.300">
    <property type="entry name" value="P-loop containing nucleotide triphosphate hydrolases"/>
    <property type="match status" value="1"/>
</dbReference>
<dbReference type="SMART" id="SM00490">
    <property type="entry name" value="HELICc"/>
    <property type="match status" value="1"/>
</dbReference>
<dbReference type="PANTHER" id="PTHR45766">
    <property type="entry name" value="DNA ANNEALING HELICASE AND ENDONUCLEASE ZRANB3 FAMILY MEMBER"/>
    <property type="match status" value="1"/>
</dbReference>
<feature type="region of interest" description="Disordered" evidence="5">
    <location>
        <begin position="1"/>
        <end position="106"/>
    </location>
</feature>
<feature type="compositionally biased region" description="Polar residues" evidence="5">
    <location>
        <begin position="30"/>
        <end position="46"/>
    </location>
</feature>
<dbReference type="PANTHER" id="PTHR45766:SF6">
    <property type="entry name" value="SWI_SNF-RELATED MATRIX-ASSOCIATED ACTIN-DEPENDENT REGULATOR OF CHROMATIN SUBFAMILY A-LIKE PROTEIN 1"/>
    <property type="match status" value="1"/>
</dbReference>
<dbReference type="InterPro" id="IPR000330">
    <property type="entry name" value="SNF2_N"/>
</dbReference>
<evidence type="ECO:0000256" key="1">
    <source>
        <dbReference type="ARBA" id="ARBA00004123"/>
    </source>
</evidence>
<dbReference type="Proteomes" id="UP001163046">
    <property type="component" value="Unassembled WGS sequence"/>
</dbReference>
<dbReference type="SUPFAM" id="SSF52540">
    <property type="entry name" value="P-loop containing nucleoside triphosphate hydrolases"/>
    <property type="match status" value="2"/>
</dbReference>
<keyword evidence="2 9" id="KW-0378">Hydrolase</keyword>
<feature type="region of interest" description="Disordered" evidence="5">
    <location>
        <begin position="120"/>
        <end position="214"/>
    </location>
</feature>
<evidence type="ECO:0000259" key="7">
    <source>
        <dbReference type="PROSITE" id="PS51194"/>
    </source>
</evidence>
<feature type="compositionally biased region" description="Polar residues" evidence="5">
    <location>
        <begin position="95"/>
        <end position="106"/>
    </location>
</feature>
<proteinExistence type="inferred from homology"/>
<dbReference type="InterPro" id="IPR010003">
    <property type="entry name" value="HARP_dom"/>
</dbReference>
<feature type="compositionally biased region" description="Basic and acidic residues" evidence="5">
    <location>
        <begin position="819"/>
        <end position="828"/>
    </location>
</feature>
<keyword evidence="10" id="KW-1185">Reference proteome</keyword>
<dbReference type="InterPro" id="IPR038718">
    <property type="entry name" value="SNF2-like_sf"/>
</dbReference>
<dbReference type="SMART" id="SM00487">
    <property type="entry name" value="DEXDc"/>
    <property type="match status" value="1"/>
</dbReference>
<dbReference type="AlphaFoldDB" id="A0A9W9YXD2"/>
<dbReference type="Gene3D" id="3.40.50.10810">
    <property type="entry name" value="Tandem AAA-ATPase domain"/>
    <property type="match status" value="1"/>
</dbReference>
<feature type="region of interest" description="Disordered" evidence="5">
    <location>
        <begin position="871"/>
        <end position="890"/>
    </location>
</feature>
<dbReference type="PROSITE" id="PS51194">
    <property type="entry name" value="HELICASE_CTER"/>
    <property type="match status" value="1"/>
</dbReference>
<feature type="compositionally biased region" description="Low complexity" evidence="5">
    <location>
        <begin position="175"/>
        <end position="197"/>
    </location>
</feature>
<dbReference type="Pfam" id="PF07443">
    <property type="entry name" value="HARP"/>
    <property type="match status" value="1"/>
</dbReference>
<feature type="compositionally biased region" description="Basic and acidic residues" evidence="5">
    <location>
        <begin position="64"/>
        <end position="79"/>
    </location>
</feature>
<dbReference type="PROSITE" id="PS51192">
    <property type="entry name" value="HELICASE_ATP_BIND_1"/>
    <property type="match status" value="1"/>
</dbReference>
<organism evidence="9 10">
    <name type="scientific">Desmophyllum pertusum</name>
    <dbReference type="NCBI Taxonomy" id="174260"/>
    <lineage>
        <taxon>Eukaryota</taxon>
        <taxon>Metazoa</taxon>
        <taxon>Cnidaria</taxon>
        <taxon>Anthozoa</taxon>
        <taxon>Hexacorallia</taxon>
        <taxon>Scleractinia</taxon>
        <taxon>Caryophylliina</taxon>
        <taxon>Caryophylliidae</taxon>
        <taxon>Desmophyllum</taxon>
    </lineage>
</organism>
<dbReference type="EMBL" id="MU826849">
    <property type="protein sequence ID" value="KAJ7371283.1"/>
    <property type="molecule type" value="Genomic_DNA"/>
</dbReference>
<evidence type="ECO:0000256" key="3">
    <source>
        <dbReference type="ARBA" id="ARBA00023242"/>
    </source>
</evidence>
<protein>
    <submittedName>
        <fullName evidence="9">SWI/SNF- matrix-associated actin-dependent regulator of chromatin sub A-like protein 1</fullName>
        <ecNumber evidence="9">3.6.4.12</ecNumber>
    </submittedName>
</protein>
<evidence type="ECO:0000313" key="9">
    <source>
        <dbReference type="EMBL" id="KAJ7371283.1"/>
    </source>
</evidence>
<feature type="domain" description="Helicase ATP-binding" evidence="6">
    <location>
        <begin position="333"/>
        <end position="489"/>
    </location>
</feature>
<evidence type="ECO:0000259" key="6">
    <source>
        <dbReference type="PROSITE" id="PS51192"/>
    </source>
</evidence>
<feature type="domain" description="HARP" evidence="8">
    <location>
        <begin position="216"/>
        <end position="288"/>
    </location>
</feature>
<dbReference type="GO" id="GO:0031297">
    <property type="term" value="P:replication fork processing"/>
    <property type="evidence" value="ECO:0007669"/>
    <property type="project" value="TreeGrafter"/>
</dbReference>
<comment type="caution">
    <text evidence="9">The sequence shown here is derived from an EMBL/GenBank/DDBJ whole genome shotgun (WGS) entry which is preliminary data.</text>
</comment>
<dbReference type="EC" id="3.6.4.12" evidence="9"/>
<dbReference type="CDD" id="cd18793">
    <property type="entry name" value="SF2_C_SNF"/>
    <property type="match status" value="1"/>
</dbReference>
<dbReference type="GO" id="GO:0043596">
    <property type="term" value="C:nuclear replication fork"/>
    <property type="evidence" value="ECO:0007669"/>
    <property type="project" value="TreeGrafter"/>
</dbReference>
<comment type="similarity">
    <text evidence="4">Belongs to the SNF2/RAD54 helicase family. SMARCAL1 subfamily.</text>
</comment>
<dbReference type="Pfam" id="PF00176">
    <property type="entry name" value="SNF2-rel_dom"/>
    <property type="match status" value="1"/>
</dbReference>
<gene>
    <name evidence="9" type="primary">SMARCAL1</name>
    <name evidence="9" type="ORF">OS493_026927</name>
</gene>
<dbReference type="GO" id="GO:0005524">
    <property type="term" value="F:ATP binding"/>
    <property type="evidence" value="ECO:0007669"/>
    <property type="project" value="InterPro"/>
</dbReference>
<dbReference type="CDD" id="cd18010">
    <property type="entry name" value="DEXHc_HARP_SMARCAL1"/>
    <property type="match status" value="1"/>
</dbReference>
<evidence type="ECO:0000259" key="8">
    <source>
        <dbReference type="PROSITE" id="PS51467"/>
    </source>
</evidence>
<dbReference type="Pfam" id="PF00271">
    <property type="entry name" value="Helicase_C"/>
    <property type="match status" value="1"/>
</dbReference>
<dbReference type="InterPro" id="IPR014001">
    <property type="entry name" value="Helicase_ATP-bd"/>
</dbReference>
<evidence type="ECO:0000256" key="5">
    <source>
        <dbReference type="SAM" id="MobiDB-lite"/>
    </source>
</evidence>
<dbReference type="GO" id="GO:0016787">
    <property type="term" value="F:hydrolase activity"/>
    <property type="evidence" value="ECO:0007669"/>
    <property type="project" value="UniProtKB-KW"/>
</dbReference>
<evidence type="ECO:0000256" key="2">
    <source>
        <dbReference type="ARBA" id="ARBA00022801"/>
    </source>
</evidence>
<dbReference type="FunFam" id="3.40.50.300:FF:003021">
    <property type="entry name" value="Uncharacterized protein (Fragment)"/>
    <property type="match status" value="1"/>
</dbReference>
<dbReference type="GO" id="GO:0006281">
    <property type="term" value="P:DNA repair"/>
    <property type="evidence" value="ECO:0007669"/>
    <property type="project" value="TreeGrafter"/>
</dbReference>
<comment type="subcellular location">
    <subcellularLocation>
        <location evidence="1">Nucleus</location>
    </subcellularLocation>
</comment>
<sequence length="890" mass="98266">MSSGGLTEEQRKRIEENRRKALEKRAALSSKRQQNNYAPTTTSSATHRGGGDAGKFATNRAVKPSREEHGLFSASKDKTSGPPRQPCLQSGGDKPSSNLKSVGHASNSYMYTNGHAKPPLVGASVNSQNATVGSTTSVSKPSNGPASLNSFQNTISKFYRPQNASSLPTRKFETDTQSTCNSNSSTTTTSTSVSASNRAGPSKSSAAHNLNFKGKSEKPVKGNCVLISRQRFTVVAPYQAQLIGIFKTIPSRSYDAKTLQWDFSLSDYDKLMQAVQSLPAHITVEGLSKAVSATFLKATPGTLKEMSTSDINLNSVDHKLVGALMPFQHHGVSFSIRHDGRVLIADDMGLGKTIQAICVACYYRPEWPLLVITPSSLRITWKQAFIKWLPSVDPEYINVVLTGKDNPTAGLINIISYDLLSKCMEDLKKKQFRVIIADECHFIKNYKASRTQAALPLLKAATRVLLLSGTPALSRPLELYTQIRAIRPGLFPTFHQFGIRYCAGQQNRFGWDFSGASNMQELQLLLEENLMIRRLKKDVLSQLPSKRRQMVMLDPSLIKTKTLESAAKEVSKAKQQEQHGALLKYFFETSACKIPAVRDYILDLLESGRKFLVFAHHKNMLDAICKCLTQKKYSFIRIDGRTPAAIRQSLCDQFQQNKECLVAALSITAANTGLTLTEASAVVFAELFWNPGALVQAEDRVYRIGQKNAVNIHYLVAKKTADDYLWPLIQNKLEVLGKAGLSEDVLEADCTFFKDPKQQTLFSFVESFVEDYADDKSTKLLDTVASTSSDNIPNLETDAKAFSMETKQSKDVNSTSGSDARKRTKPEGDTAETGSEFSGVIDDNFDWFDGLGDDDIICDDLQDDITSCNNVQFQSSSSNSTEPSAKRYRW</sequence>
<dbReference type="InterPro" id="IPR027417">
    <property type="entry name" value="P-loop_NTPase"/>
</dbReference>
<feature type="compositionally biased region" description="Polar residues" evidence="5">
    <location>
        <begin position="124"/>
        <end position="168"/>
    </location>
</feature>
<keyword evidence="3" id="KW-0539">Nucleus</keyword>
<dbReference type="OrthoDB" id="605656at2759"/>
<dbReference type="InterPro" id="IPR001650">
    <property type="entry name" value="Helicase_C-like"/>
</dbReference>